<organism evidence="1 2">
    <name type="scientific">Corynebacterium durum F0235</name>
    <dbReference type="NCBI Taxonomy" id="1035195"/>
    <lineage>
        <taxon>Bacteria</taxon>
        <taxon>Bacillati</taxon>
        <taxon>Actinomycetota</taxon>
        <taxon>Actinomycetes</taxon>
        <taxon>Mycobacteriales</taxon>
        <taxon>Corynebacteriaceae</taxon>
        <taxon>Corynebacterium</taxon>
    </lineage>
</organism>
<proteinExistence type="predicted"/>
<gene>
    <name evidence="1" type="ORF">HMPREF9997_02691</name>
</gene>
<dbReference type="STRING" id="1035195.HMPREF9997_02691"/>
<sequence>MLLCVVFSMAGLNHMFYRVGCATKRGNRARFYYVTNEGDT</sequence>
<keyword evidence="2" id="KW-1185">Reference proteome</keyword>
<evidence type="ECO:0000313" key="2">
    <source>
        <dbReference type="Proteomes" id="UP000010445"/>
    </source>
</evidence>
<dbReference type="HOGENOM" id="CLU_3288121_0_0_11"/>
<reference evidence="1 2" key="1">
    <citation type="submission" date="2012-05" db="EMBL/GenBank/DDBJ databases">
        <authorList>
            <person name="Weinstock G."/>
            <person name="Sodergren E."/>
            <person name="Lobos E.A."/>
            <person name="Fulton L."/>
            <person name="Fulton R."/>
            <person name="Courtney L."/>
            <person name="Fronick C."/>
            <person name="O'Laughlin M."/>
            <person name="Godfrey J."/>
            <person name="Wilson R.M."/>
            <person name="Miner T."/>
            <person name="Farmer C."/>
            <person name="Delehaunty K."/>
            <person name="Cordes M."/>
            <person name="Minx P."/>
            <person name="Tomlinson C."/>
            <person name="Chen J."/>
            <person name="Wollam A."/>
            <person name="Pepin K.H."/>
            <person name="Bhonagiri V."/>
            <person name="Zhang X."/>
            <person name="Suruliraj S."/>
            <person name="Warren W."/>
            <person name="Mitreva M."/>
            <person name="Mardis E.R."/>
            <person name="Wilson R.K."/>
        </authorList>
    </citation>
    <scope>NUCLEOTIDE SEQUENCE [LARGE SCALE GENOMIC DNA]</scope>
    <source>
        <strain evidence="1 2">F0235</strain>
    </source>
</reference>
<name>L1M8K7_9CORY</name>
<comment type="caution">
    <text evidence="1">The sequence shown here is derived from an EMBL/GenBank/DDBJ whole genome shotgun (WGS) entry which is preliminary data.</text>
</comment>
<dbReference type="Proteomes" id="UP000010445">
    <property type="component" value="Unassembled WGS sequence"/>
</dbReference>
<protein>
    <submittedName>
        <fullName evidence="1">Uncharacterized protein</fullName>
    </submittedName>
</protein>
<accession>L1M8K7</accession>
<dbReference type="AlphaFoldDB" id="L1M8K7"/>
<evidence type="ECO:0000313" key="1">
    <source>
        <dbReference type="EMBL" id="EKX87365.1"/>
    </source>
</evidence>
<dbReference type="EMBL" id="AMEM01000044">
    <property type="protein sequence ID" value="EKX87365.1"/>
    <property type="molecule type" value="Genomic_DNA"/>
</dbReference>